<dbReference type="OrthoDB" id="268129at2"/>
<keyword evidence="3" id="KW-0378">Hydrolase</keyword>
<dbReference type="PANTHER" id="PTHR22939">
    <property type="entry name" value="SERINE PROTEASE FAMILY S1C HTRA-RELATED"/>
    <property type="match status" value="1"/>
</dbReference>
<dbReference type="EC" id="3.4.21.107" evidence="3"/>
<dbReference type="Gene3D" id="2.30.42.10">
    <property type="match status" value="1"/>
</dbReference>
<keyword evidence="4" id="KW-1185">Reference proteome</keyword>
<dbReference type="GO" id="GO:0008233">
    <property type="term" value="F:peptidase activity"/>
    <property type="evidence" value="ECO:0007669"/>
    <property type="project" value="UniProtKB-KW"/>
</dbReference>
<evidence type="ECO:0000313" key="3">
    <source>
        <dbReference type="EMBL" id="TWT91579.1"/>
    </source>
</evidence>
<proteinExistence type="inferred from homology"/>
<organism evidence="3 4">
    <name type="scientific">Stieleria varia</name>
    <dbReference type="NCBI Taxonomy" id="2528005"/>
    <lineage>
        <taxon>Bacteria</taxon>
        <taxon>Pseudomonadati</taxon>
        <taxon>Planctomycetota</taxon>
        <taxon>Planctomycetia</taxon>
        <taxon>Pirellulales</taxon>
        <taxon>Pirellulaceae</taxon>
        <taxon>Stieleria</taxon>
    </lineage>
</organism>
<protein>
    <submittedName>
        <fullName evidence="3">Putative periplasmic serine endoprotease DegP-like</fullName>
        <ecNumber evidence="3">3.4.21.107</ecNumber>
    </submittedName>
</protein>
<dbReference type="Gene3D" id="2.40.10.120">
    <property type="match status" value="2"/>
</dbReference>
<dbReference type="InterPro" id="IPR009003">
    <property type="entry name" value="Peptidase_S1_PA"/>
</dbReference>
<dbReference type="InterPro" id="IPR001478">
    <property type="entry name" value="PDZ"/>
</dbReference>
<dbReference type="AlphaFoldDB" id="A0A5C5ZWD9"/>
<evidence type="ECO:0000259" key="2">
    <source>
        <dbReference type="PROSITE" id="PS50106"/>
    </source>
</evidence>
<dbReference type="GO" id="GO:0006508">
    <property type="term" value="P:proteolysis"/>
    <property type="evidence" value="ECO:0007669"/>
    <property type="project" value="UniProtKB-KW"/>
</dbReference>
<accession>A0A5C5ZWD9</accession>
<dbReference type="PROSITE" id="PS50106">
    <property type="entry name" value="PDZ"/>
    <property type="match status" value="1"/>
</dbReference>
<sequence>MMMIFKALSPGRKHVKHSIVAALLVTLVGWSGNVVAQDDMVPDWMRRNLRANLTTSRDSGAMMNLVQPFSKQVSDSVVQVFCGRRSVALGVVVAVDGYLITKRSELTGEPISVRFSDGRKVSAEVAGVRRSSDLALLKVDDSRELTPIEFSEESPLVGSFLISPGRAGRLIGLGVVGVQSRRIEHQGRLGVRLDENDSGPALVRMVYPESGAEHAGVQERDRILAVNGQQAVGRHGVIQALRQIYPGEVVALTIQRGDQTLDLDAVISDIGLLQESENDSKVNGPRSMRLSGFDQVIQHDTVLAPEQCGGPVLDSSGNVVGINIARAGRVVSYSLPASLVVPQVLSLLEEARHAR</sequence>
<gene>
    <name evidence="3" type="primary">degP1_2</name>
    <name evidence="3" type="ORF">Pla52n_65700</name>
</gene>
<evidence type="ECO:0000256" key="1">
    <source>
        <dbReference type="ARBA" id="ARBA00010541"/>
    </source>
</evidence>
<dbReference type="SUPFAM" id="SSF50494">
    <property type="entry name" value="Trypsin-like serine proteases"/>
    <property type="match status" value="1"/>
</dbReference>
<comment type="similarity">
    <text evidence="1">Belongs to the peptidase S1C family.</text>
</comment>
<dbReference type="Pfam" id="PF13180">
    <property type="entry name" value="PDZ_2"/>
    <property type="match status" value="1"/>
</dbReference>
<dbReference type="Proteomes" id="UP000320176">
    <property type="component" value="Unassembled WGS sequence"/>
</dbReference>
<dbReference type="EMBL" id="SJPN01000015">
    <property type="protein sequence ID" value="TWT91579.1"/>
    <property type="molecule type" value="Genomic_DNA"/>
</dbReference>
<feature type="domain" description="PDZ" evidence="2">
    <location>
        <begin position="177"/>
        <end position="243"/>
    </location>
</feature>
<dbReference type="SUPFAM" id="SSF50156">
    <property type="entry name" value="PDZ domain-like"/>
    <property type="match status" value="1"/>
</dbReference>
<name>A0A5C5ZWD9_9BACT</name>
<dbReference type="RefSeq" id="WP_146523461.1">
    <property type="nucleotide sequence ID" value="NZ_CP151726.1"/>
</dbReference>
<dbReference type="Pfam" id="PF13365">
    <property type="entry name" value="Trypsin_2"/>
    <property type="match status" value="1"/>
</dbReference>
<keyword evidence="3" id="KW-0645">Protease</keyword>
<dbReference type="PANTHER" id="PTHR22939:SF129">
    <property type="entry name" value="SERINE PROTEASE HTRA2, MITOCHONDRIAL"/>
    <property type="match status" value="1"/>
</dbReference>
<comment type="caution">
    <text evidence="3">The sequence shown here is derived from an EMBL/GenBank/DDBJ whole genome shotgun (WGS) entry which is preliminary data.</text>
</comment>
<dbReference type="InterPro" id="IPR036034">
    <property type="entry name" value="PDZ_sf"/>
</dbReference>
<reference evidence="3 4" key="1">
    <citation type="submission" date="2019-02" db="EMBL/GenBank/DDBJ databases">
        <title>Deep-cultivation of Planctomycetes and their phenomic and genomic characterization uncovers novel biology.</title>
        <authorList>
            <person name="Wiegand S."/>
            <person name="Jogler M."/>
            <person name="Boedeker C."/>
            <person name="Pinto D."/>
            <person name="Vollmers J."/>
            <person name="Rivas-Marin E."/>
            <person name="Kohn T."/>
            <person name="Peeters S.H."/>
            <person name="Heuer A."/>
            <person name="Rast P."/>
            <person name="Oberbeckmann S."/>
            <person name="Bunk B."/>
            <person name="Jeske O."/>
            <person name="Meyerdierks A."/>
            <person name="Storesund J.E."/>
            <person name="Kallscheuer N."/>
            <person name="Luecker S."/>
            <person name="Lage O.M."/>
            <person name="Pohl T."/>
            <person name="Merkel B.J."/>
            <person name="Hornburger P."/>
            <person name="Mueller R.-W."/>
            <person name="Bruemmer F."/>
            <person name="Labrenz M."/>
            <person name="Spormann A.M."/>
            <person name="Op Den Camp H."/>
            <person name="Overmann J."/>
            <person name="Amann R."/>
            <person name="Jetten M.S.M."/>
            <person name="Mascher T."/>
            <person name="Medema M.H."/>
            <person name="Devos D.P."/>
            <person name="Kaster A.-K."/>
            <person name="Ovreas L."/>
            <person name="Rohde M."/>
            <person name="Galperin M.Y."/>
            <person name="Jogler C."/>
        </authorList>
    </citation>
    <scope>NUCLEOTIDE SEQUENCE [LARGE SCALE GENOMIC DNA]</scope>
    <source>
        <strain evidence="3 4">Pla52n</strain>
    </source>
</reference>
<dbReference type="SMART" id="SM00228">
    <property type="entry name" value="PDZ"/>
    <property type="match status" value="1"/>
</dbReference>
<evidence type="ECO:0000313" key="4">
    <source>
        <dbReference type="Proteomes" id="UP000320176"/>
    </source>
</evidence>